<keyword evidence="3 7" id="KW-0863">Zinc-finger</keyword>
<feature type="repeat" description="ANK" evidence="6">
    <location>
        <begin position="998"/>
        <end position="1030"/>
    </location>
</feature>
<feature type="repeat" description="ANK" evidence="6">
    <location>
        <begin position="1464"/>
        <end position="1496"/>
    </location>
</feature>
<dbReference type="SUPFAM" id="SSF53474">
    <property type="entry name" value="alpha/beta-Hydrolases"/>
    <property type="match status" value="1"/>
</dbReference>
<dbReference type="PROSITE" id="PS50088">
    <property type="entry name" value="ANK_REPEAT"/>
    <property type="match status" value="10"/>
</dbReference>
<feature type="region of interest" description="Disordered" evidence="8">
    <location>
        <begin position="1779"/>
        <end position="1837"/>
    </location>
</feature>
<evidence type="ECO:0000256" key="5">
    <source>
        <dbReference type="ARBA" id="ARBA00023043"/>
    </source>
</evidence>
<feature type="region of interest" description="Disordered" evidence="8">
    <location>
        <begin position="1888"/>
        <end position="1952"/>
    </location>
</feature>
<feature type="repeat" description="ANK" evidence="6">
    <location>
        <begin position="1540"/>
        <end position="1569"/>
    </location>
</feature>
<dbReference type="InterPro" id="IPR002110">
    <property type="entry name" value="Ankyrin_rpt"/>
</dbReference>
<dbReference type="Pfam" id="PF00569">
    <property type="entry name" value="ZZ"/>
    <property type="match status" value="1"/>
</dbReference>
<feature type="repeat" description="ANK" evidence="6">
    <location>
        <begin position="1570"/>
        <end position="1602"/>
    </location>
</feature>
<dbReference type="CDD" id="cd02249">
    <property type="entry name" value="ZZ"/>
    <property type="match status" value="1"/>
</dbReference>
<reference evidence="10" key="1">
    <citation type="submission" date="2022-08" db="EMBL/GenBank/DDBJ databases">
        <authorList>
            <person name="Giroux E."/>
            <person name="Giroux E."/>
        </authorList>
    </citation>
    <scope>NUCLEOTIDE SEQUENCE</scope>
    <source>
        <strain evidence="10">H1091258</strain>
    </source>
</reference>
<dbReference type="Gene3D" id="3.40.50.300">
    <property type="entry name" value="P-loop containing nucleotide triphosphate hydrolases"/>
    <property type="match status" value="1"/>
</dbReference>
<dbReference type="GO" id="GO:0008270">
    <property type="term" value="F:zinc ion binding"/>
    <property type="evidence" value="ECO:0007669"/>
    <property type="project" value="UniProtKB-KW"/>
</dbReference>
<keyword evidence="5 6" id="KW-0040">ANK repeat</keyword>
<dbReference type="SUPFAM" id="SSF48403">
    <property type="entry name" value="Ankyrin repeat"/>
    <property type="match status" value="4"/>
</dbReference>
<dbReference type="Pfam" id="PF12796">
    <property type="entry name" value="Ank_2"/>
    <property type="match status" value="8"/>
</dbReference>
<feature type="repeat" description="ANK" evidence="6">
    <location>
        <begin position="1712"/>
        <end position="1745"/>
    </location>
</feature>
<dbReference type="InterPro" id="IPR027417">
    <property type="entry name" value="P-loop_NTPase"/>
</dbReference>
<evidence type="ECO:0000313" key="10">
    <source>
        <dbReference type="EMBL" id="CAI0647487.1"/>
    </source>
</evidence>
<dbReference type="InterPro" id="IPR043145">
    <property type="entry name" value="Znf_ZZ_sf"/>
</dbReference>
<keyword evidence="11" id="KW-1185">Reference proteome</keyword>
<dbReference type="Proteomes" id="UP001152533">
    <property type="component" value="Unassembled WGS sequence"/>
</dbReference>
<keyword evidence="4" id="KW-0862">Zinc</keyword>
<feature type="repeat" description="ANK" evidence="6">
    <location>
        <begin position="1349"/>
        <end position="1381"/>
    </location>
</feature>
<feature type="repeat" description="ANK" evidence="6">
    <location>
        <begin position="1141"/>
        <end position="1173"/>
    </location>
</feature>
<feature type="compositionally biased region" description="Basic and acidic residues" evidence="8">
    <location>
        <begin position="1821"/>
        <end position="1833"/>
    </location>
</feature>
<evidence type="ECO:0000313" key="11">
    <source>
        <dbReference type="Proteomes" id="UP001152533"/>
    </source>
</evidence>
<feature type="compositionally biased region" description="Acidic residues" evidence="8">
    <location>
        <begin position="1904"/>
        <end position="1952"/>
    </location>
</feature>
<evidence type="ECO:0000256" key="6">
    <source>
        <dbReference type="PROSITE-ProRule" id="PRU00023"/>
    </source>
</evidence>
<evidence type="ECO:0000256" key="7">
    <source>
        <dbReference type="PROSITE-ProRule" id="PRU00228"/>
    </source>
</evidence>
<sequence length="1952" mass="214795">MDELTEKESRILSRFTLRHEPPNPALDIVAVHGFGGDPYQSWTSGKPGERERYMWLQELPPNLIHCTRIHTFSYSSKANDAADILHPEELTLTSKVLLRAIISAKNEESDIPIVFIAHDIGGVLVKKALLIAEATEPYRSSIAKQCRRLIFFATPHRASTIASSWEDLLFNILLASPTTSLSMSMTYATQLKTFSIFIEDVSDEFTHLFPRHLINVHQQYDESKSSSPVINQYSATTGLAHELNVPRQLGHLDICSFSGSDATLSIISEFIQRETHSSYRQCLSDISAVSPPSVIPDTKFDFFIREHDMSSRYLEFRNWIKDPSSRIITTSGGSGIGKGLIACALFRELQKSSLCAAYFSFSFSGSDYRRASTTHLLASVLLQLFDQEPARYSRIAGIHEAMLTSPPTAWTRAALMTIFQSILETKEGQSPLYLVIDGLHRCDESWTVLLEAFLAIFKTDRHTKIKVAIFYQEREDLQEVLDSFGDYRLQGPVLVKEPPVLPLSEDLTNSLTRCNPGLLSLTPQIQAALDRCTNIPELVLTLHTLRNSIASPNSLESIRALAENLPPSLQDEVSLRFNSLRAWGRTAVGWLCYAQRPLSLAELVTAVAITSRTADFTASFDPEDIPLDAAAEMACAFGGLTRFEDGGIVFIADTIKTRLLKLAAESQQHDAAIPENAQITAILIGYLSWKELRNPGEQALDDLPFIQRPGPSDLAPYAMGFWSHHYRLCAPSHPELTKVLLSKLEDIASLSRTTPFLLASQLKLVDIATKLKESSVIQRTDFEKAIGMASRLGHEDVLGYLLDVCVFTERELCDLSEALRQASAHGHDNVVKKVLEHARSHERLNTLPLNALLCQAALFGYESQAKLFLEYGANVNAVIDQKTPLQHAVENRHASVVLYLLCEGKADVNSPAATETDAPIILAVAKGYQLVVEHLLRFNAETQVRTKDQQYVLEEATLLHVAAHFGHLDIMKRLLQKLKMGCDGESSKDLSIDEQDSIHRTPLMVACVQGNESIARLLLDYDANANPEPDIYKHSALYYVVRSGRVGSLVKRMFQSIESLSMLADIGEVFLLASQYGFAGIVEECLSASPAIMVDDVALASYSDADNRTALHHAAERGLKDIVVLLLDKGGEVLVDAKDESANTPLALAALAGEDCVVELLLSRGADPFLKMDSSRTVVNLVAASDSPSTEGHLASVRRLLEKGVDPNAKNDSERAPLHWAALNGKIDLTSLLLTTPGIDVDVKGRWGWNAFHFAADSGKSGEVQVSELLIHAGVDALLADVDDWLPIHVAARASFDVDLLQLLWERSPDSLKARTDDGRIALHFARGRHKALEWLLKHGSEIDAVDDNGDTTMMLSAIRGSGKAVRVLLEHGANPMLVHSEGETALHDAAYAGVVEVGEALIQFSGKEVVEKLVSHKNEDNCSALHVAIRDREPAFAEMLLDSFYAKNTGAALEDLNSARKRNGETPLITAVRNGQRSVIKKLIALGAATETRDDNGDTALLAAVASDEEDAIAITRLLLDRTTEGCADPNTGGGVHPTALYMAASQGKGKLVEELINLGANVNAVGGKYHTALTVAVYAGHAEVAEFLLEKGAAQEILDNPPFIFTPLQAAIYSDQIELVTKLLEAGQEESVDYLDSQGRTALHIAMRMGSTDMVSALIEIAAPKLDLRDKQGRSLLHHAVLSHNLEIVDICLDLEKSGYGFELSAPDNDGWTPLHWACRTGDNEEVIAALIQAARNDDVVLKATNHGWTPENICAFHRDETTKTFVDAQIKRIREAKSENEVADQNSNLENSKPGDPTELDEHIQKLEPSVNESEDLEMSRQAKESDNPKPKPWKVGYRHTGVHCDGCELYPVVGVRRRCKICSDFDYCFKCFWTAEKTHPGHEFDKIKAGGAGPEQEPQQIEDSEIEDSEIEDAEMEDAEMEDAEMEDAEMGDTETEDTETETSSDNT</sequence>
<dbReference type="PROSITE" id="PS50297">
    <property type="entry name" value="ANK_REP_REGION"/>
    <property type="match status" value="9"/>
</dbReference>
<dbReference type="Pfam" id="PF24883">
    <property type="entry name" value="NPHP3_N"/>
    <property type="match status" value="1"/>
</dbReference>
<dbReference type="Gene3D" id="3.30.60.90">
    <property type="match status" value="1"/>
</dbReference>
<evidence type="ECO:0000256" key="4">
    <source>
        <dbReference type="ARBA" id="ARBA00022833"/>
    </source>
</evidence>
<comment type="caution">
    <text evidence="10">The sequence shown here is derived from an EMBL/GenBank/DDBJ whole genome shotgun (WGS) entry which is preliminary data.</text>
</comment>
<dbReference type="PROSITE" id="PS50135">
    <property type="entry name" value="ZF_ZZ_2"/>
    <property type="match status" value="1"/>
</dbReference>
<dbReference type="InterPro" id="IPR056884">
    <property type="entry name" value="NPHP3-like_N"/>
</dbReference>
<evidence type="ECO:0000256" key="3">
    <source>
        <dbReference type="ARBA" id="ARBA00022771"/>
    </source>
</evidence>
<evidence type="ECO:0000259" key="9">
    <source>
        <dbReference type="PROSITE" id="PS50135"/>
    </source>
</evidence>
<dbReference type="EMBL" id="CAMGZC010000440">
    <property type="protein sequence ID" value="CAI0647487.1"/>
    <property type="molecule type" value="Genomic_DNA"/>
</dbReference>
<evidence type="ECO:0000256" key="2">
    <source>
        <dbReference type="ARBA" id="ARBA00022737"/>
    </source>
</evidence>
<dbReference type="InterPro" id="IPR000433">
    <property type="entry name" value="Znf_ZZ"/>
</dbReference>
<dbReference type="InterPro" id="IPR036770">
    <property type="entry name" value="Ankyrin_rpt-contain_sf"/>
</dbReference>
<feature type="repeat" description="ANK" evidence="6">
    <location>
        <begin position="1213"/>
        <end position="1246"/>
    </location>
</feature>
<gene>
    <name evidence="10" type="ORF">CGXH109_LOCUS66189</name>
</gene>
<dbReference type="SUPFAM" id="SSF57850">
    <property type="entry name" value="RING/U-box"/>
    <property type="match status" value="1"/>
</dbReference>
<organism evidence="10 11">
    <name type="scientific">Colletotrichum noveboracense</name>
    <dbReference type="NCBI Taxonomy" id="2664923"/>
    <lineage>
        <taxon>Eukaryota</taxon>
        <taxon>Fungi</taxon>
        <taxon>Dikarya</taxon>
        <taxon>Ascomycota</taxon>
        <taxon>Pezizomycotina</taxon>
        <taxon>Sordariomycetes</taxon>
        <taxon>Hypocreomycetidae</taxon>
        <taxon>Glomerellales</taxon>
        <taxon>Glomerellaceae</taxon>
        <taxon>Colletotrichum</taxon>
        <taxon>Colletotrichum gloeosporioides species complex</taxon>
    </lineage>
</organism>
<name>A0A9W4W959_9PEZI</name>
<dbReference type="Gene3D" id="1.25.40.20">
    <property type="entry name" value="Ankyrin repeat-containing domain"/>
    <property type="match status" value="7"/>
</dbReference>
<dbReference type="InterPro" id="IPR029058">
    <property type="entry name" value="AB_hydrolase_fold"/>
</dbReference>
<evidence type="ECO:0000256" key="8">
    <source>
        <dbReference type="SAM" id="MobiDB-lite"/>
    </source>
</evidence>
<dbReference type="Gene3D" id="3.40.50.1820">
    <property type="entry name" value="alpha/beta hydrolase"/>
    <property type="match status" value="1"/>
</dbReference>
<dbReference type="Pfam" id="PF00023">
    <property type="entry name" value="Ank"/>
    <property type="match status" value="1"/>
</dbReference>
<feature type="repeat" description="ANK" evidence="6">
    <location>
        <begin position="1640"/>
        <end position="1665"/>
    </location>
</feature>
<dbReference type="SMART" id="SM00291">
    <property type="entry name" value="ZnF_ZZ"/>
    <property type="match status" value="1"/>
</dbReference>
<keyword evidence="1" id="KW-0479">Metal-binding</keyword>
<proteinExistence type="predicted"/>
<dbReference type="PANTHER" id="PTHR24198:SF165">
    <property type="entry name" value="ANKYRIN REPEAT-CONTAINING PROTEIN-RELATED"/>
    <property type="match status" value="1"/>
</dbReference>
<keyword evidence="2" id="KW-0677">Repeat</keyword>
<protein>
    <recommendedName>
        <fullName evidence="9">ZZ-type domain-containing protein</fullName>
    </recommendedName>
</protein>
<dbReference type="SMART" id="SM00248">
    <property type="entry name" value="ANK"/>
    <property type="match status" value="24"/>
</dbReference>
<feature type="domain" description="ZZ-type" evidence="9">
    <location>
        <begin position="1843"/>
        <end position="1896"/>
    </location>
</feature>
<evidence type="ECO:0000256" key="1">
    <source>
        <dbReference type="ARBA" id="ARBA00022723"/>
    </source>
</evidence>
<accession>A0A9W4W959</accession>
<feature type="repeat" description="ANK" evidence="6">
    <location>
        <begin position="1106"/>
        <end position="1138"/>
    </location>
</feature>
<dbReference type="PANTHER" id="PTHR24198">
    <property type="entry name" value="ANKYRIN REPEAT AND PROTEIN KINASE DOMAIN-CONTAINING PROTEIN"/>
    <property type="match status" value="1"/>
</dbReference>